<name>A0A967BE99_9RHOB</name>
<dbReference type="InterPro" id="IPR000835">
    <property type="entry name" value="HTH_MarR-typ"/>
</dbReference>
<dbReference type="EMBL" id="JAAORB010000015">
    <property type="protein sequence ID" value="NHQ74684.1"/>
    <property type="molecule type" value="Genomic_DNA"/>
</dbReference>
<dbReference type="PANTHER" id="PTHR33164">
    <property type="entry name" value="TRANSCRIPTIONAL REGULATOR, MARR FAMILY"/>
    <property type="match status" value="1"/>
</dbReference>
<dbReference type="Gene3D" id="1.10.10.10">
    <property type="entry name" value="Winged helix-like DNA-binding domain superfamily/Winged helix DNA-binding domain"/>
    <property type="match status" value="1"/>
</dbReference>
<dbReference type="PANTHER" id="PTHR33164:SF89">
    <property type="entry name" value="MARR FAMILY REGULATORY PROTEIN"/>
    <property type="match status" value="1"/>
</dbReference>
<evidence type="ECO:0000256" key="3">
    <source>
        <dbReference type="ARBA" id="ARBA00023163"/>
    </source>
</evidence>
<sequence>MAELGNFPPHLIDSAEQLAEMLVHIGRTARGEEAGANLTASQWVALRFFARANRASRTPSAFASFQATTRGTASQTIKTLEGKGLLQRQRSDIDGRSVQFELTQSGCDLLEQDPLRHLITALGRLEEGSRATLERVLPALAADLAAQRGCRAFGTCGDCGHYEDRPCGGYCACAALDLTPEDIGQLCASYAPKHRTDQVVAQDVGAPDNQD</sequence>
<dbReference type="GO" id="GO:0003700">
    <property type="term" value="F:DNA-binding transcription factor activity"/>
    <property type="evidence" value="ECO:0007669"/>
    <property type="project" value="InterPro"/>
</dbReference>
<gene>
    <name evidence="5" type="ORF">HAT86_09430</name>
</gene>
<dbReference type="InterPro" id="IPR036390">
    <property type="entry name" value="WH_DNA-bd_sf"/>
</dbReference>
<protein>
    <submittedName>
        <fullName evidence="5">Winged helix DNA-binding protein</fullName>
    </submittedName>
</protein>
<dbReference type="Proteomes" id="UP000639775">
    <property type="component" value="Unassembled WGS sequence"/>
</dbReference>
<dbReference type="InterPro" id="IPR036388">
    <property type="entry name" value="WH-like_DNA-bd_sf"/>
</dbReference>
<evidence type="ECO:0000256" key="1">
    <source>
        <dbReference type="ARBA" id="ARBA00023015"/>
    </source>
</evidence>
<organism evidence="5 6">
    <name type="scientific">Roseovarius gahaiensis</name>
    <dbReference type="NCBI Taxonomy" id="2716691"/>
    <lineage>
        <taxon>Bacteria</taxon>
        <taxon>Pseudomonadati</taxon>
        <taxon>Pseudomonadota</taxon>
        <taxon>Alphaproteobacteria</taxon>
        <taxon>Rhodobacterales</taxon>
        <taxon>Roseobacteraceae</taxon>
        <taxon>Roseovarius</taxon>
    </lineage>
</organism>
<dbReference type="Pfam" id="PF12802">
    <property type="entry name" value="MarR_2"/>
    <property type="match status" value="1"/>
</dbReference>
<dbReference type="InterPro" id="IPR023187">
    <property type="entry name" value="Tscrpt_reg_MarR-type_CS"/>
</dbReference>
<keyword evidence="6" id="KW-1185">Reference proteome</keyword>
<dbReference type="SMART" id="SM00347">
    <property type="entry name" value="HTH_MARR"/>
    <property type="match status" value="1"/>
</dbReference>
<accession>A0A967BE99</accession>
<keyword evidence="2 5" id="KW-0238">DNA-binding</keyword>
<reference evidence="5" key="1">
    <citation type="submission" date="2020-03" db="EMBL/GenBank/DDBJ databases">
        <title>Roseovarius gahaiensis sp. nov., isolated from Gahai Saline Lake, China.</title>
        <authorList>
            <person name="Sun X."/>
        </authorList>
    </citation>
    <scope>NUCLEOTIDE SEQUENCE</scope>
    <source>
        <strain evidence="5">GH877</strain>
    </source>
</reference>
<evidence type="ECO:0000259" key="4">
    <source>
        <dbReference type="PROSITE" id="PS50995"/>
    </source>
</evidence>
<evidence type="ECO:0000256" key="2">
    <source>
        <dbReference type="ARBA" id="ARBA00023125"/>
    </source>
</evidence>
<dbReference type="AlphaFoldDB" id="A0A967BE99"/>
<dbReference type="PROSITE" id="PS50995">
    <property type="entry name" value="HTH_MARR_2"/>
    <property type="match status" value="1"/>
</dbReference>
<dbReference type="RefSeq" id="WP_167196365.1">
    <property type="nucleotide sequence ID" value="NZ_JAAORB010000015.1"/>
</dbReference>
<evidence type="ECO:0000313" key="6">
    <source>
        <dbReference type="Proteomes" id="UP000639775"/>
    </source>
</evidence>
<dbReference type="GO" id="GO:0003677">
    <property type="term" value="F:DNA binding"/>
    <property type="evidence" value="ECO:0007669"/>
    <property type="project" value="UniProtKB-KW"/>
</dbReference>
<keyword evidence="3" id="KW-0804">Transcription</keyword>
<proteinExistence type="predicted"/>
<dbReference type="InterPro" id="IPR039422">
    <property type="entry name" value="MarR/SlyA-like"/>
</dbReference>
<dbReference type="GO" id="GO:0006950">
    <property type="term" value="P:response to stress"/>
    <property type="evidence" value="ECO:0007669"/>
    <property type="project" value="TreeGrafter"/>
</dbReference>
<comment type="caution">
    <text evidence="5">The sequence shown here is derived from an EMBL/GenBank/DDBJ whole genome shotgun (WGS) entry which is preliminary data.</text>
</comment>
<dbReference type="SUPFAM" id="SSF46785">
    <property type="entry name" value="Winged helix' DNA-binding domain"/>
    <property type="match status" value="1"/>
</dbReference>
<evidence type="ECO:0000313" key="5">
    <source>
        <dbReference type="EMBL" id="NHQ74684.1"/>
    </source>
</evidence>
<keyword evidence="1" id="KW-0805">Transcription regulation</keyword>
<feature type="domain" description="HTH marR-type" evidence="4">
    <location>
        <begin position="15"/>
        <end position="142"/>
    </location>
</feature>
<dbReference type="PROSITE" id="PS01117">
    <property type="entry name" value="HTH_MARR_1"/>
    <property type="match status" value="1"/>
</dbReference>